<keyword evidence="3" id="KW-1185">Reference proteome</keyword>
<evidence type="ECO:0000313" key="2">
    <source>
        <dbReference type="EMBL" id="CAG79660.1"/>
    </source>
</evidence>
<dbReference type="VEuPathDB" id="FungiDB:YALI0_E17567g"/>
<dbReference type="Proteomes" id="UP000001300">
    <property type="component" value="Chromosome E"/>
</dbReference>
<name>Q6C5J5_YARLI</name>
<dbReference type="EMBL" id="CR382131">
    <property type="protein sequence ID" value="CAG79660.1"/>
    <property type="molecule type" value="Genomic_DNA"/>
</dbReference>
<reference evidence="2 3" key="1">
    <citation type="journal article" date="2004" name="Nature">
        <title>Genome evolution in yeasts.</title>
        <authorList>
            <consortium name="Genolevures"/>
            <person name="Dujon B."/>
            <person name="Sherman D."/>
            <person name="Fischer G."/>
            <person name="Durrens P."/>
            <person name="Casaregola S."/>
            <person name="Lafontaine I."/>
            <person name="de Montigny J."/>
            <person name="Marck C."/>
            <person name="Neuveglise C."/>
            <person name="Talla E."/>
            <person name="Goffard N."/>
            <person name="Frangeul L."/>
            <person name="Aigle M."/>
            <person name="Anthouard V."/>
            <person name="Babour A."/>
            <person name="Barbe V."/>
            <person name="Barnay S."/>
            <person name="Blanchin S."/>
            <person name="Beckerich J.M."/>
            <person name="Beyne E."/>
            <person name="Bleykasten C."/>
            <person name="Boisrame A."/>
            <person name="Boyer J."/>
            <person name="Cattolico L."/>
            <person name="Confanioleri F."/>
            <person name="de Daruvar A."/>
            <person name="Despons L."/>
            <person name="Fabre E."/>
            <person name="Fairhead C."/>
            <person name="Ferry-Dumazet H."/>
            <person name="Groppi A."/>
            <person name="Hantraye F."/>
            <person name="Hennequin C."/>
            <person name="Jauniaux N."/>
            <person name="Joyet P."/>
            <person name="Kachouri R."/>
            <person name="Kerrest A."/>
            <person name="Koszul R."/>
            <person name="Lemaire M."/>
            <person name="Lesur I."/>
            <person name="Ma L."/>
            <person name="Muller H."/>
            <person name="Nicaud J.M."/>
            <person name="Nikolski M."/>
            <person name="Oztas S."/>
            <person name="Ozier-Kalogeropoulos O."/>
            <person name="Pellenz S."/>
            <person name="Potier S."/>
            <person name="Richard G.F."/>
            <person name="Straub M.L."/>
            <person name="Suleau A."/>
            <person name="Swennene D."/>
            <person name="Tekaia F."/>
            <person name="Wesolowski-Louvel M."/>
            <person name="Westhof E."/>
            <person name="Wirth B."/>
            <person name="Zeniou-Meyer M."/>
            <person name="Zivanovic I."/>
            <person name="Bolotin-Fukuhara M."/>
            <person name="Thierry A."/>
            <person name="Bouchier C."/>
            <person name="Caudron B."/>
            <person name="Scarpelli C."/>
            <person name="Gaillardin C."/>
            <person name="Weissenbach J."/>
            <person name="Wincker P."/>
            <person name="Souciet J.L."/>
        </authorList>
    </citation>
    <scope>NUCLEOTIDE SEQUENCE [LARGE SCALE GENOMIC DNA]</scope>
    <source>
        <strain evidence="3">CLIB 122 / E 150</strain>
    </source>
</reference>
<feature type="transmembrane region" description="Helical" evidence="1">
    <location>
        <begin position="80"/>
        <end position="105"/>
    </location>
</feature>
<keyword evidence="1" id="KW-0472">Membrane</keyword>
<dbReference type="HOGENOM" id="CLU_1023800_0_0_1"/>
<proteinExistence type="predicted"/>
<dbReference type="InParanoid" id="Q6C5J5"/>
<evidence type="ECO:0000256" key="1">
    <source>
        <dbReference type="SAM" id="Phobius"/>
    </source>
</evidence>
<protein>
    <submittedName>
        <fullName evidence="2">YALI0E17567p</fullName>
    </submittedName>
</protein>
<keyword evidence="1" id="KW-1133">Transmembrane helix</keyword>
<accession>Q6C5J5</accession>
<sequence>MFSPTCLQPVTLLSGALPLVFHDTISPRNSQCLLSHGSSRFWGRDTIYCRREVTDILVHTSQLTMYRCCYRKNVQLVAHVCYVLAPVPAHAMVFFFFFCCCLYIISDALYSYSYSLMHTASYLIFKQSNRGTYSTHYDVKPYIQSILSNPNCYINQVEPGDLSQLWLARAFHNTKPRFFITLRTSHGFQGSLLPLVKALFVGLCTERRRVLFFCSPCCLFFVACCLLLVACCLLLVLLFSYSTEVHLTTSLSPDCLSPHLLDVQLVQSDKTS</sequence>
<keyword evidence="1" id="KW-0812">Transmembrane</keyword>
<evidence type="ECO:0000313" key="3">
    <source>
        <dbReference type="Proteomes" id="UP000001300"/>
    </source>
</evidence>
<dbReference type="AlphaFoldDB" id="Q6C5J5"/>
<feature type="transmembrane region" description="Helical" evidence="1">
    <location>
        <begin position="217"/>
        <end position="241"/>
    </location>
</feature>
<organism evidence="2 3">
    <name type="scientific">Yarrowia lipolytica (strain CLIB 122 / E 150)</name>
    <name type="common">Yeast</name>
    <name type="synonym">Candida lipolytica</name>
    <dbReference type="NCBI Taxonomy" id="284591"/>
    <lineage>
        <taxon>Eukaryota</taxon>
        <taxon>Fungi</taxon>
        <taxon>Dikarya</taxon>
        <taxon>Ascomycota</taxon>
        <taxon>Saccharomycotina</taxon>
        <taxon>Dipodascomycetes</taxon>
        <taxon>Dipodascales</taxon>
        <taxon>Dipodascales incertae sedis</taxon>
        <taxon>Yarrowia</taxon>
    </lineage>
</organism>
<gene>
    <name evidence="2" type="ORF">YALI0_E17567g</name>
</gene>